<evidence type="ECO:0000256" key="1">
    <source>
        <dbReference type="ARBA" id="ARBA00004609"/>
    </source>
</evidence>
<reference evidence="19" key="2">
    <citation type="submission" date="2023-05" db="EMBL/GenBank/DDBJ databases">
        <authorList>
            <consortium name="Lawrence Berkeley National Laboratory"/>
            <person name="Steindorff A."/>
            <person name="Hensen N."/>
            <person name="Bonometti L."/>
            <person name="Westerberg I."/>
            <person name="Brannstrom I.O."/>
            <person name="Guillou S."/>
            <person name="Cros-Aarteil S."/>
            <person name="Calhoun S."/>
            <person name="Haridas S."/>
            <person name="Kuo A."/>
            <person name="Mondo S."/>
            <person name="Pangilinan J."/>
            <person name="Riley R."/>
            <person name="Labutti K."/>
            <person name="Andreopoulos B."/>
            <person name="Lipzen A."/>
            <person name="Chen C."/>
            <person name="Yanf M."/>
            <person name="Daum C."/>
            <person name="Ng V."/>
            <person name="Clum A."/>
            <person name="Ohm R."/>
            <person name="Martin F."/>
            <person name="Silar P."/>
            <person name="Natvig D."/>
            <person name="Lalanne C."/>
            <person name="Gautier V."/>
            <person name="Ament-Velasquez S.L."/>
            <person name="Kruys A."/>
            <person name="Hutchinson M.I."/>
            <person name="Powell A.J."/>
            <person name="Barry K."/>
            <person name="Miller A.N."/>
            <person name="Grigoriev I.V."/>
            <person name="Debuchy R."/>
            <person name="Gladieux P."/>
            <person name="Thoren M.H."/>
            <person name="Johannesson H."/>
        </authorList>
    </citation>
    <scope>NUCLEOTIDE SEQUENCE</scope>
    <source>
        <strain evidence="19">CBS 508.74</strain>
    </source>
</reference>
<dbReference type="GO" id="GO:0098552">
    <property type="term" value="C:side of membrane"/>
    <property type="evidence" value="ECO:0007669"/>
    <property type="project" value="UniProtKB-KW"/>
</dbReference>
<dbReference type="Proteomes" id="UP001302812">
    <property type="component" value="Unassembled WGS sequence"/>
</dbReference>
<evidence type="ECO:0000313" key="19">
    <source>
        <dbReference type="EMBL" id="KAK4108633.1"/>
    </source>
</evidence>
<organism evidence="19 20">
    <name type="scientific">Canariomyces notabilis</name>
    <dbReference type="NCBI Taxonomy" id="2074819"/>
    <lineage>
        <taxon>Eukaryota</taxon>
        <taxon>Fungi</taxon>
        <taxon>Dikarya</taxon>
        <taxon>Ascomycota</taxon>
        <taxon>Pezizomycotina</taxon>
        <taxon>Sordariomycetes</taxon>
        <taxon>Sordariomycetidae</taxon>
        <taxon>Sordariales</taxon>
        <taxon>Chaetomiaceae</taxon>
        <taxon>Canariomyces</taxon>
    </lineage>
</organism>
<dbReference type="PROSITE" id="PS52012">
    <property type="entry name" value="CFEM"/>
    <property type="match status" value="1"/>
</dbReference>
<dbReference type="GO" id="GO:0005576">
    <property type="term" value="C:extracellular region"/>
    <property type="evidence" value="ECO:0007669"/>
    <property type="project" value="UniProtKB-SubCell"/>
</dbReference>
<keyword evidence="11" id="KW-0472">Membrane</keyword>
<evidence type="ECO:0000256" key="13">
    <source>
        <dbReference type="ARBA" id="ARBA00023180"/>
    </source>
</evidence>
<evidence type="ECO:0000256" key="12">
    <source>
        <dbReference type="ARBA" id="ARBA00023157"/>
    </source>
</evidence>
<dbReference type="GO" id="GO:0046872">
    <property type="term" value="F:metal ion binding"/>
    <property type="evidence" value="ECO:0007669"/>
    <property type="project" value="UniProtKB-KW"/>
</dbReference>
<feature type="region of interest" description="Disordered" evidence="16">
    <location>
        <begin position="155"/>
        <end position="196"/>
    </location>
</feature>
<evidence type="ECO:0000256" key="9">
    <source>
        <dbReference type="ARBA" id="ARBA00022729"/>
    </source>
</evidence>
<keyword evidence="10" id="KW-0408">Iron</keyword>
<dbReference type="AlphaFoldDB" id="A0AAN6QEC6"/>
<dbReference type="SMART" id="SM00747">
    <property type="entry name" value="CFEM"/>
    <property type="match status" value="1"/>
</dbReference>
<evidence type="ECO:0000256" key="4">
    <source>
        <dbReference type="ARBA" id="ARBA00022475"/>
    </source>
</evidence>
<keyword evidence="13" id="KW-0325">Glycoprotein</keyword>
<evidence type="ECO:0000256" key="8">
    <source>
        <dbReference type="ARBA" id="ARBA00022723"/>
    </source>
</evidence>
<evidence type="ECO:0000256" key="7">
    <source>
        <dbReference type="ARBA" id="ARBA00022622"/>
    </source>
</evidence>
<evidence type="ECO:0000256" key="15">
    <source>
        <dbReference type="PROSITE-ProRule" id="PRU01356"/>
    </source>
</evidence>
<dbReference type="GeneID" id="89937997"/>
<comment type="caution">
    <text evidence="19">The sequence shown here is derived from an EMBL/GenBank/DDBJ whole genome shotgun (WGS) entry which is preliminary data.</text>
</comment>
<name>A0AAN6QEC6_9PEZI</name>
<dbReference type="InterPro" id="IPR051735">
    <property type="entry name" value="CFEM_domain"/>
</dbReference>
<dbReference type="Pfam" id="PF05730">
    <property type="entry name" value="CFEM"/>
    <property type="match status" value="1"/>
</dbReference>
<comment type="caution">
    <text evidence="15">Lacks conserved residue(s) required for the propagation of feature annotation.</text>
</comment>
<keyword evidence="14" id="KW-0449">Lipoprotein</keyword>
<evidence type="ECO:0000313" key="20">
    <source>
        <dbReference type="Proteomes" id="UP001302812"/>
    </source>
</evidence>
<keyword evidence="9 17" id="KW-0732">Signal</keyword>
<feature type="chain" id="PRO_5042949943" description="CFEM domain-containing protein" evidence="17">
    <location>
        <begin position="20"/>
        <end position="220"/>
    </location>
</feature>
<evidence type="ECO:0000256" key="2">
    <source>
        <dbReference type="ARBA" id="ARBA00004613"/>
    </source>
</evidence>
<dbReference type="PANTHER" id="PTHR37928">
    <property type="entry name" value="CFEM DOMAIN PROTEIN (AFU_ORTHOLOGUE AFUA_6G14090)"/>
    <property type="match status" value="1"/>
</dbReference>
<evidence type="ECO:0000259" key="18">
    <source>
        <dbReference type="PROSITE" id="PS52012"/>
    </source>
</evidence>
<feature type="compositionally biased region" description="Low complexity" evidence="16">
    <location>
        <begin position="155"/>
        <end position="173"/>
    </location>
</feature>
<evidence type="ECO:0000256" key="14">
    <source>
        <dbReference type="ARBA" id="ARBA00023288"/>
    </source>
</evidence>
<reference evidence="19" key="1">
    <citation type="journal article" date="2023" name="Mol. Phylogenet. Evol.">
        <title>Genome-scale phylogeny and comparative genomics of the fungal order Sordariales.</title>
        <authorList>
            <person name="Hensen N."/>
            <person name="Bonometti L."/>
            <person name="Westerberg I."/>
            <person name="Brannstrom I.O."/>
            <person name="Guillou S."/>
            <person name="Cros-Aarteil S."/>
            <person name="Calhoun S."/>
            <person name="Haridas S."/>
            <person name="Kuo A."/>
            <person name="Mondo S."/>
            <person name="Pangilinan J."/>
            <person name="Riley R."/>
            <person name="LaButti K."/>
            <person name="Andreopoulos B."/>
            <person name="Lipzen A."/>
            <person name="Chen C."/>
            <person name="Yan M."/>
            <person name="Daum C."/>
            <person name="Ng V."/>
            <person name="Clum A."/>
            <person name="Steindorff A."/>
            <person name="Ohm R.A."/>
            <person name="Martin F."/>
            <person name="Silar P."/>
            <person name="Natvig D.O."/>
            <person name="Lalanne C."/>
            <person name="Gautier V."/>
            <person name="Ament-Velasquez S.L."/>
            <person name="Kruys A."/>
            <person name="Hutchinson M.I."/>
            <person name="Powell A.J."/>
            <person name="Barry K."/>
            <person name="Miller A.N."/>
            <person name="Grigoriev I.V."/>
            <person name="Debuchy R."/>
            <person name="Gladieux P."/>
            <person name="Hiltunen Thoren M."/>
            <person name="Johannesson H."/>
        </authorList>
    </citation>
    <scope>NUCLEOTIDE SEQUENCE</scope>
    <source>
        <strain evidence="19">CBS 508.74</strain>
    </source>
</reference>
<dbReference type="GO" id="GO:0005886">
    <property type="term" value="C:plasma membrane"/>
    <property type="evidence" value="ECO:0007669"/>
    <property type="project" value="UniProtKB-SubCell"/>
</dbReference>
<comment type="subcellular location">
    <subcellularLocation>
        <location evidence="1">Cell membrane</location>
        <topology evidence="1">Lipid-anchor</topology>
        <topology evidence="1">GPI-anchor</topology>
    </subcellularLocation>
    <subcellularLocation>
        <location evidence="2">Secreted</location>
    </subcellularLocation>
</comment>
<protein>
    <recommendedName>
        <fullName evidence="18">CFEM domain-containing protein</fullName>
    </recommendedName>
</protein>
<keyword evidence="4" id="KW-1003">Cell membrane</keyword>
<feature type="compositionally biased region" description="Low complexity" evidence="16">
    <location>
        <begin position="182"/>
        <end position="196"/>
    </location>
</feature>
<keyword evidence="12 15" id="KW-1015">Disulfide bond</keyword>
<accession>A0AAN6QEC6</accession>
<evidence type="ECO:0000256" key="5">
    <source>
        <dbReference type="ARBA" id="ARBA00022525"/>
    </source>
</evidence>
<feature type="domain" description="CFEM" evidence="18">
    <location>
        <begin position="1"/>
        <end position="117"/>
    </location>
</feature>
<gene>
    <name evidence="19" type="ORF">N656DRAFT_771592</name>
</gene>
<evidence type="ECO:0000256" key="6">
    <source>
        <dbReference type="ARBA" id="ARBA00022617"/>
    </source>
</evidence>
<evidence type="ECO:0000256" key="11">
    <source>
        <dbReference type="ARBA" id="ARBA00023136"/>
    </source>
</evidence>
<dbReference type="InterPro" id="IPR008427">
    <property type="entry name" value="Extracellular_membr_CFEM_dom"/>
</dbReference>
<evidence type="ECO:0000256" key="16">
    <source>
        <dbReference type="SAM" id="MobiDB-lite"/>
    </source>
</evidence>
<keyword evidence="20" id="KW-1185">Reference proteome</keyword>
<evidence type="ECO:0000256" key="10">
    <source>
        <dbReference type="ARBA" id="ARBA00023004"/>
    </source>
</evidence>
<evidence type="ECO:0000256" key="3">
    <source>
        <dbReference type="ARBA" id="ARBA00010031"/>
    </source>
</evidence>
<dbReference type="EMBL" id="MU853361">
    <property type="protein sequence ID" value="KAK4108633.1"/>
    <property type="molecule type" value="Genomic_DNA"/>
</dbReference>
<evidence type="ECO:0000256" key="17">
    <source>
        <dbReference type="SAM" id="SignalP"/>
    </source>
</evidence>
<comment type="similarity">
    <text evidence="3">Belongs to the RBT5 family.</text>
</comment>
<keyword evidence="8" id="KW-0479">Metal-binding</keyword>
<keyword evidence="5" id="KW-0964">Secreted</keyword>
<dbReference type="PANTHER" id="PTHR37928:SF1">
    <property type="entry name" value="CFEM DOMAIN PROTEIN (AFU_ORTHOLOGUE AFUA_6G14090)"/>
    <property type="match status" value="1"/>
</dbReference>
<dbReference type="RefSeq" id="XP_064666203.1">
    <property type="nucleotide sequence ID" value="XM_064813872.1"/>
</dbReference>
<feature type="disulfide bond" evidence="15">
    <location>
        <begin position="46"/>
        <end position="53"/>
    </location>
</feature>
<feature type="signal peptide" evidence="17">
    <location>
        <begin position="1"/>
        <end position="19"/>
    </location>
</feature>
<keyword evidence="6" id="KW-0349">Heme</keyword>
<proteinExistence type="inferred from homology"/>
<sequence>MKMFFATILGLLGAVLVAAQEFPANMPDCGRVCGTAMLNKGAELGCPDGNIACLCRNVNFGYGIHDCSISVCAGNIEQANIAIAWGNDLCLANGVTANISTFTPTPTGDATVTATVSEVTATVTSDTSTFETTFMTTVSSPSVVTSTDTAVNTSVSPTTTVTAETTVGTTSAAPTESPAEETSQPQDTATTSTSTAMGAQATVGPALGFLAAAGIAVAML</sequence>
<keyword evidence="7" id="KW-0336">GPI-anchor</keyword>